<dbReference type="GO" id="GO:0008270">
    <property type="term" value="F:zinc ion binding"/>
    <property type="evidence" value="ECO:0007669"/>
    <property type="project" value="InterPro"/>
</dbReference>
<dbReference type="CDD" id="cd12148">
    <property type="entry name" value="fungal_TF_MHR"/>
    <property type="match status" value="1"/>
</dbReference>
<dbReference type="SMART" id="SM00906">
    <property type="entry name" value="Fungal_trans"/>
    <property type="match status" value="1"/>
</dbReference>
<dbReference type="AlphaFoldDB" id="A0AAD9W1A9"/>
<keyword evidence="2" id="KW-0479">Metal-binding</keyword>
<dbReference type="InterPro" id="IPR007219">
    <property type="entry name" value="XnlR_reg_dom"/>
</dbReference>
<dbReference type="Proteomes" id="UP001265746">
    <property type="component" value="Unassembled WGS sequence"/>
</dbReference>
<evidence type="ECO:0000256" key="3">
    <source>
        <dbReference type="ARBA" id="ARBA00023125"/>
    </source>
</evidence>
<evidence type="ECO:0000256" key="4">
    <source>
        <dbReference type="ARBA" id="ARBA00023242"/>
    </source>
</evidence>
<proteinExistence type="predicted"/>
<dbReference type="GO" id="GO:0003700">
    <property type="term" value="F:DNA-binding transcription factor activity"/>
    <property type="evidence" value="ECO:0007669"/>
    <property type="project" value="InterPro"/>
</dbReference>
<reference evidence="6" key="1">
    <citation type="submission" date="2023-06" db="EMBL/GenBank/DDBJ databases">
        <authorList>
            <person name="Noh H."/>
        </authorList>
    </citation>
    <scope>NUCLEOTIDE SEQUENCE</scope>
    <source>
        <strain evidence="6">DUCC20226</strain>
    </source>
</reference>
<comment type="subcellular location">
    <subcellularLocation>
        <location evidence="1">Nucleus</location>
    </subcellularLocation>
</comment>
<evidence type="ECO:0000313" key="7">
    <source>
        <dbReference type="Proteomes" id="UP001265746"/>
    </source>
</evidence>
<dbReference type="GO" id="GO:0006351">
    <property type="term" value="P:DNA-templated transcription"/>
    <property type="evidence" value="ECO:0007669"/>
    <property type="project" value="InterPro"/>
</dbReference>
<gene>
    <name evidence="6" type="ORF">N8I77_007154</name>
</gene>
<sequence length="330" mass="37825">MSRLKYSQNTSQAQFNAQYLDDSTRWETVGIFFTAVARATFDVKFYPTLYKDAAELLGLREFAADISDSCLDLCLKLDCMNDLQLVLQYENFIVHSYVDGDQSYTSWRRLGDVIASVYALGYHQKIETNRHTPFFLAELRRAAFATIYSADKNVAIFLGRPPRMSKRFCYFQTPMTEPLDQYETAYKWPPGVEISYRAEMRWSALCACLKEEVMELLFKKRSGEILEKASSIRSRATAQWDALPSHFKLSSSLKQTTQSPFSRDFLASVRLNHLHIVFLLNLLSLDRLLEPDDAMVDVSQNMLGLVSEVVLLRDQLANSGTGLVWKCCRT</sequence>
<dbReference type="Pfam" id="PF04082">
    <property type="entry name" value="Fungal_trans"/>
    <property type="match status" value="1"/>
</dbReference>
<evidence type="ECO:0000256" key="1">
    <source>
        <dbReference type="ARBA" id="ARBA00004123"/>
    </source>
</evidence>
<evidence type="ECO:0000259" key="5">
    <source>
        <dbReference type="SMART" id="SM00906"/>
    </source>
</evidence>
<keyword evidence="7" id="KW-1185">Reference proteome</keyword>
<dbReference type="InterPro" id="IPR050987">
    <property type="entry name" value="AtrR-like"/>
</dbReference>
<dbReference type="GO" id="GO:0003677">
    <property type="term" value="F:DNA binding"/>
    <property type="evidence" value="ECO:0007669"/>
    <property type="project" value="UniProtKB-KW"/>
</dbReference>
<protein>
    <recommendedName>
        <fullName evidence="5">Xylanolytic transcriptional activator regulatory domain-containing protein</fullName>
    </recommendedName>
</protein>
<accession>A0AAD9W1A9</accession>
<evidence type="ECO:0000256" key="2">
    <source>
        <dbReference type="ARBA" id="ARBA00022723"/>
    </source>
</evidence>
<dbReference type="EMBL" id="JAUJFL010000004">
    <property type="protein sequence ID" value="KAK2604206.1"/>
    <property type="molecule type" value="Genomic_DNA"/>
</dbReference>
<dbReference type="PANTHER" id="PTHR46910:SF3">
    <property type="entry name" value="HALOTOLERANCE PROTEIN 9-RELATED"/>
    <property type="match status" value="1"/>
</dbReference>
<dbReference type="GO" id="GO:0005634">
    <property type="term" value="C:nucleus"/>
    <property type="evidence" value="ECO:0007669"/>
    <property type="project" value="UniProtKB-SubCell"/>
</dbReference>
<keyword evidence="3" id="KW-0238">DNA-binding</keyword>
<keyword evidence="4" id="KW-0539">Nucleus</keyword>
<organism evidence="6 7">
    <name type="scientific">Phomopsis amygdali</name>
    <name type="common">Fusicoccum amygdali</name>
    <dbReference type="NCBI Taxonomy" id="1214568"/>
    <lineage>
        <taxon>Eukaryota</taxon>
        <taxon>Fungi</taxon>
        <taxon>Dikarya</taxon>
        <taxon>Ascomycota</taxon>
        <taxon>Pezizomycotina</taxon>
        <taxon>Sordariomycetes</taxon>
        <taxon>Sordariomycetidae</taxon>
        <taxon>Diaporthales</taxon>
        <taxon>Diaporthaceae</taxon>
        <taxon>Diaporthe</taxon>
    </lineage>
</organism>
<dbReference type="PANTHER" id="PTHR46910">
    <property type="entry name" value="TRANSCRIPTION FACTOR PDR1"/>
    <property type="match status" value="1"/>
</dbReference>
<comment type="caution">
    <text evidence="6">The sequence shown here is derived from an EMBL/GenBank/DDBJ whole genome shotgun (WGS) entry which is preliminary data.</text>
</comment>
<feature type="domain" description="Xylanolytic transcriptional activator regulatory" evidence="5">
    <location>
        <begin position="106"/>
        <end position="180"/>
    </location>
</feature>
<evidence type="ECO:0000313" key="6">
    <source>
        <dbReference type="EMBL" id="KAK2604206.1"/>
    </source>
</evidence>
<name>A0AAD9W1A9_PHOAM</name>